<organism evidence="2">
    <name type="scientific">uncultured virus</name>
    <dbReference type="NCBI Taxonomy" id="340016"/>
    <lineage>
        <taxon>Viruses</taxon>
        <taxon>environmental samples</taxon>
    </lineage>
</organism>
<protein>
    <recommendedName>
        <fullName evidence="1">DUF5675 domain-containing protein</fullName>
    </recommendedName>
</protein>
<reference evidence="2" key="2">
    <citation type="journal article" date="2017" name="Nat. Commun.">
        <title>Single-virus genomics reveals hidden cosmopolitan and abundant viruses.</title>
        <authorList>
            <person name="Martinez-Hernandez F."/>
            <person name="Fornas O."/>
            <person name="Lluesma Gomez M."/>
            <person name="Bolduc B."/>
            <person name="de la Cruz Pena M.J."/>
            <person name="Martinez J.M."/>
            <person name="Anton J."/>
            <person name="Gasol J.M."/>
            <person name="Rosselli R."/>
            <person name="Rodriguez-Valera F."/>
            <person name="Sullivan M.B."/>
            <person name="Acinas S.G."/>
            <person name="Martinez-Garcia M."/>
        </authorList>
    </citation>
    <scope>NUCLEOTIDE SEQUENCE</scope>
</reference>
<reference evidence="2" key="1">
    <citation type="submission" date="2016-10" db="EMBL/GenBank/DDBJ databases">
        <authorList>
            <person name="Varghese N."/>
        </authorList>
    </citation>
    <scope>NUCLEOTIDE SEQUENCE</scope>
</reference>
<proteinExistence type="predicted"/>
<evidence type="ECO:0000313" key="2">
    <source>
        <dbReference type="EMBL" id="ASF00526.1"/>
    </source>
</evidence>
<dbReference type="Pfam" id="PF18925">
    <property type="entry name" value="DUF5675"/>
    <property type="match status" value="1"/>
</dbReference>
<name>A0A218MMJ9_9VIRU</name>
<accession>A0A218MMJ9</accession>
<sequence length="163" mass="18509">MKLKAVRFSSQEDSSSGLLFDATNDMDFLCYTLEDERRKDKKFGETRVPAGVYSIKLRDEGGMTKRYAAKYKDMHKGMLCIHNAPDWKIVTPDMTFQYVLIHVGNTDEHTAGCLIIGDTQENNILKKDGFIGKSVQAYKRVYPLIVKALEAGEEVSIEYIDLD</sequence>
<feature type="domain" description="DUF5675" evidence="1">
    <location>
        <begin position="6"/>
        <end position="145"/>
    </location>
</feature>
<evidence type="ECO:0000259" key="1">
    <source>
        <dbReference type="Pfam" id="PF18925"/>
    </source>
</evidence>
<dbReference type="EMBL" id="KY052840">
    <property type="protein sequence ID" value="ASF00526.1"/>
    <property type="molecule type" value="Genomic_DNA"/>
</dbReference>
<dbReference type="InterPro" id="IPR043732">
    <property type="entry name" value="DUF5675"/>
</dbReference>